<feature type="compositionally biased region" description="Basic residues" evidence="1">
    <location>
        <begin position="1"/>
        <end position="15"/>
    </location>
</feature>
<dbReference type="EMBL" id="FOEC01000002">
    <property type="protein sequence ID" value="SEO51920.1"/>
    <property type="molecule type" value="Genomic_DNA"/>
</dbReference>
<feature type="transmembrane region" description="Helical" evidence="2">
    <location>
        <begin position="109"/>
        <end position="133"/>
    </location>
</feature>
<keyword evidence="2" id="KW-0472">Membrane</keyword>
<keyword evidence="2" id="KW-0812">Transmembrane</keyword>
<dbReference type="AlphaFoldDB" id="A0A1H8QCG3"/>
<evidence type="ECO:0000256" key="2">
    <source>
        <dbReference type="SAM" id="Phobius"/>
    </source>
</evidence>
<organism evidence="3 4">
    <name type="scientific">Denitrobacterium detoxificans</name>
    <dbReference type="NCBI Taxonomy" id="79604"/>
    <lineage>
        <taxon>Bacteria</taxon>
        <taxon>Bacillati</taxon>
        <taxon>Actinomycetota</taxon>
        <taxon>Coriobacteriia</taxon>
        <taxon>Eggerthellales</taxon>
        <taxon>Eggerthellaceae</taxon>
        <taxon>Denitrobacterium</taxon>
    </lineage>
</organism>
<reference evidence="4" key="1">
    <citation type="submission" date="2016-10" db="EMBL/GenBank/DDBJ databases">
        <authorList>
            <person name="Varghese N."/>
        </authorList>
    </citation>
    <scope>NUCLEOTIDE SEQUENCE [LARGE SCALE GENOMIC DNA]</scope>
    <source>
        <strain evidence="4">DSM 21843</strain>
    </source>
</reference>
<dbReference type="Proteomes" id="UP000182975">
    <property type="component" value="Unassembled WGS sequence"/>
</dbReference>
<evidence type="ECO:0000313" key="4">
    <source>
        <dbReference type="Proteomes" id="UP000182975"/>
    </source>
</evidence>
<gene>
    <name evidence="3" type="ORF">SAMN02910314_00425</name>
</gene>
<dbReference type="OrthoDB" id="3197458at2"/>
<keyword evidence="2" id="KW-1133">Transmembrane helix</keyword>
<accession>A0A1H8QCG3</accession>
<dbReference type="RefSeq" id="WP_066663705.1">
    <property type="nucleotide sequence ID" value="NZ_CP011402.1"/>
</dbReference>
<feature type="compositionally biased region" description="Basic and acidic residues" evidence="1">
    <location>
        <begin position="62"/>
        <end position="79"/>
    </location>
</feature>
<protein>
    <submittedName>
        <fullName evidence="3">Uncharacterized protein</fullName>
    </submittedName>
</protein>
<name>A0A1H8QCG3_9ACTN</name>
<proteinExistence type="predicted"/>
<keyword evidence="4" id="KW-1185">Reference proteome</keyword>
<evidence type="ECO:0000256" key="1">
    <source>
        <dbReference type="SAM" id="MobiDB-lite"/>
    </source>
</evidence>
<evidence type="ECO:0000313" key="3">
    <source>
        <dbReference type="EMBL" id="SEO51920.1"/>
    </source>
</evidence>
<feature type="compositionally biased region" description="Basic and acidic residues" evidence="1">
    <location>
        <begin position="16"/>
        <end position="25"/>
    </location>
</feature>
<feature type="compositionally biased region" description="Low complexity" evidence="1">
    <location>
        <begin position="80"/>
        <end position="93"/>
    </location>
</feature>
<feature type="region of interest" description="Disordered" evidence="1">
    <location>
        <begin position="1"/>
        <end position="100"/>
    </location>
</feature>
<sequence length="239" mass="26098">MSRSNSKKPTPRKRSKASEAKEKKVQASAQEETSARAHARPSVRKSVGEDAKQQARRATVNARERVAQMRSQHEAREQKAQAAAEAKPQQASKNATPKRASKVSKRMKIVLALVLAVVLAVGATVAYCVWDIWYRYDDAADIQGEWISQEGAALIIDGSQMRLTDTVSYAYTIDTQAKTISFTYANAQGQAAYHFSPDRQQLVIEDGGTTDWMVILGVASDTALTETPGAGTTVLTRVN</sequence>